<keyword evidence="4 6" id="KW-1133">Transmembrane helix</keyword>
<dbReference type="Pfam" id="PF01810">
    <property type="entry name" value="LysE"/>
    <property type="match status" value="1"/>
</dbReference>
<dbReference type="PANTHER" id="PTHR30086">
    <property type="entry name" value="ARGININE EXPORTER PROTEIN ARGO"/>
    <property type="match status" value="1"/>
</dbReference>
<dbReference type="PIRSF" id="PIRSF006324">
    <property type="entry name" value="LeuE"/>
    <property type="match status" value="1"/>
</dbReference>
<keyword evidence="8" id="KW-1185">Reference proteome</keyword>
<keyword evidence="5 6" id="KW-0472">Membrane</keyword>
<keyword evidence="3 6" id="KW-0812">Transmembrane</keyword>
<feature type="transmembrane region" description="Helical" evidence="6">
    <location>
        <begin position="77"/>
        <end position="96"/>
    </location>
</feature>
<dbReference type="AlphaFoldDB" id="A0A7X4RVW7"/>
<dbReference type="GO" id="GO:0015171">
    <property type="term" value="F:amino acid transmembrane transporter activity"/>
    <property type="evidence" value="ECO:0007669"/>
    <property type="project" value="TreeGrafter"/>
</dbReference>
<evidence type="ECO:0000313" key="7">
    <source>
        <dbReference type="EMBL" id="MZI94988.1"/>
    </source>
</evidence>
<feature type="transmembrane region" description="Helical" evidence="6">
    <location>
        <begin position="117"/>
        <end position="138"/>
    </location>
</feature>
<dbReference type="EMBL" id="WEKT01000042">
    <property type="protein sequence ID" value="MZI94988.1"/>
    <property type="molecule type" value="Genomic_DNA"/>
</dbReference>
<dbReference type="InterPro" id="IPR001123">
    <property type="entry name" value="LeuE-type"/>
</dbReference>
<evidence type="ECO:0000256" key="1">
    <source>
        <dbReference type="ARBA" id="ARBA00004651"/>
    </source>
</evidence>
<accession>A0A7X4RVW7</accession>
<sequence>MTASSWLIFLVITSLQVGSPGPSTVYLIGNSLKYGKSRAIFILTGDIFAILILGLISSLGIVAFFSENPTMFKMLKIAGATYLVYLGAKSLIKCFSQKNVSNKSNGKNIHCDKTSKLWWQSFFVGLSNPKALIYFSSLLPQFEAEGNGDIYLYISLVVLTAVMKLIILSGYAVMASRLSNKTSSSRVQKITSGLIGVFFIIFGVMLGVL</sequence>
<protein>
    <submittedName>
        <fullName evidence="7">LysE family translocator</fullName>
    </submittedName>
</protein>
<evidence type="ECO:0000256" key="5">
    <source>
        <dbReference type="ARBA" id="ARBA00023136"/>
    </source>
</evidence>
<comment type="subcellular location">
    <subcellularLocation>
        <location evidence="1">Cell membrane</location>
        <topology evidence="1">Multi-pass membrane protein</topology>
    </subcellularLocation>
</comment>
<feature type="transmembrane region" description="Helical" evidence="6">
    <location>
        <begin position="6"/>
        <end position="28"/>
    </location>
</feature>
<dbReference type="GO" id="GO:0005886">
    <property type="term" value="C:plasma membrane"/>
    <property type="evidence" value="ECO:0007669"/>
    <property type="project" value="UniProtKB-SubCell"/>
</dbReference>
<reference evidence="7 8" key="1">
    <citation type="submission" date="2019-10" db="EMBL/GenBank/DDBJ databases">
        <title>Vibrio sp. nov. isolated from a shrimp pond.</title>
        <authorList>
            <person name="Gomez-Gil B."/>
            <person name="Enciso-Ibarra J."/>
            <person name="Enciso-Ibarra K."/>
            <person name="Bolan-Mejia C."/>
        </authorList>
    </citation>
    <scope>NUCLEOTIDE SEQUENCE [LARGE SCALE GENOMIC DNA]</scope>
    <source>
        <strain evidence="7 8">CAIM 722</strain>
    </source>
</reference>
<feature type="transmembrane region" description="Helical" evidence="6">
    <location>
        <begin position="150"/>
        <end position="175"/>
    </location>
</feature>
<evidence type="ECO:0000313" key="8">
    <source>
        <dbReference type="Proteomes" id="UP000462621"/>
    </source>
</evidence>
<dbReference type="PANTHER" id="PTHR30086:SF20">
    <property type="entry name" value="ARGININE EXPORTER PROTEIN ARGO-RELATED"/>
    <property type="match status" value="1"/>
</dbReference>
<dbReference type="Proteomes" id="UP000462621">
    <property type="component" value="Unassembled WGS sequence"/>
</dbReference>
<dbReference type="RefSeq" id="WP_161157468.1">
    <property type="nucleotide sequence ID" value="NZ_WEKT01000042.1"/>
</dbReference>
<keyword evidence="2" id="KW-1003">Cell membrane</keyword>
<evidence type="ECO:0000256" key="2">
    <source>
        <dbReference type="ARBA" id="ARBA00022475"/>
    </source>
</evidence>
<proteinExistence type="predicted"/>
<comment type="caution">
    <text evidence="7">The sequence shown here is derived from an EMBL/GenBank/DDBJ whole genome shotgun (WGS) entry which is preliminary data.</text>
</comment>
<name>A0A7X4RVW7_9VIBR</name>
<evidence type="ECO:0000256" key="6">
    <source>
        <dbReference type="SAM" id="Phobius"/>
    </source>
</evidence>
<feature type="transmembrane region" description="Helical" evidence="6">
    <location>
        <begin position="187"/>
        <end position="208"/>
    </location>
</feature>
<organism evidence="7 8">
    <name type="scientific">Vibrio eleionomae</name>
    <dbReference type="NCBI Taxonomy" id="2653505"/>
    <lineage>
        <taxon>Bacteria</taxon>
        <taxon>Pseudomonadati</taxon>
        <taxon>Pseudomonadota</taxon>
        <taxon>Gammaproteobacteria</taxon>
        <taxon>Vibrionales</taxon>
        <taxon>Vibrionaceae</taxon>
        <taxon>Vibrio</taxon>
    </lineage>
</organism>
<evidence type="ECO:0000256" key="4">
    <source>
        <dbReference type="ARBA" id="ARBA00022989"/>
    </source>
</evidence>
<gene>
    <name evidence="7" type="ORF">F9817_17560</name>
</gene>
<evidence type="ECO:0000256" key="3">
    <source>
        <dbReference type="ARBA" id="ARBA00022692"/>
    </source>
</evidence>
<feature type="transmembrane region" description="Helical" evidence="6">
    <location>
        <begin position="40"/>
        <end position="65"/>
    </location>
</feature>